<dbReference type="SUPFAM" id="SSF55031">
    <property type="entry name" value="Bacterial exopeptidase dimerisation domain"/>
    <property type="match status" value="1"/>
</dbReference>
<evidence type="ECO:0000256" key="4">
    <source>
        <dbReference type="ARBA" id="ARBA00011921"/>
    </source>
</evidence>
<evidence type="ECO:0000256" key="15">
    <source>
        <dbReference type="HAMAP-Rule" id="MF_01690"/>
    </source>
</evidence>
<keyword evidence="10 15" id="KW-0220">Diaminopimelate biosynthesis</keyword>
<evidence type="ECO:0000256" key="9">
    <source>
        <dbReference type="ARBA" id="ARBA00022833"/>
    </source>
</evidence>
<dbReference type="GO" id="GO:0009014">
    <property type="term" value="F:succinyl-diaminopimelate desuccinylase activity"/>
    <property type="evidence" value="ECO:0007669"/>
    <property type="project" value="UniProtKB-UniRule"/>
</dbReference>
<dbReference type="EMBL" id="JAAMOW010000001">
    <property type="protein sequence ID" value="NGY03570.1"/>
    <property type="molecule type" value="Genomic_DNA"/>
</dbReference>
<keyword evidence="12 15" id="KW-0170">Cobalt</keyword>
<evidence type="ECO:0000256" key="2">
    <source>
        <dbReference type="ARBA" id="ARBA00006746"/>
    </source>
</evidence>
<dbReference type="InterPro" id="IPR036264">
    <property type="entry name" value="Bact_exopeptidase_dim_dom"/>
</dbReference>
<keyword evidence="11 15" id="KW-0457">Lysine biosynthesis</keyword>
<gene>
    <name evidence="15 17" type="primary">dapE</name>
    <name evidence="17" type="ORF">G7Y85_02205</name>
</gene>
<feature type="binding site" evidence="15">
    <location>
        <position position="105"/>
    </location>
    <ligand>
        <name>Zn(2+)</name>
        <dbReference type="ChEBI" id="CHEBI:29105"/>
        <label>1</label>
    </ligand>
</feature>
<feature type="binding site" evidence="15">
    <location>
        <position position="353"/>
    </location>
    <ligand>
        <name>Zn(2+)</name>
        <dbReference type="ChEBI" id="CHEBI:29105"/>
        <label>2</label>
    </ligand>
</feature>
<dbReference type="NCBIfam" id="NF009557">
    <property type="entry name" value="PRK13009.1"/>
    <property type="match status" value="1"/>
</dbReference>
<evidence type="ECO:0000259" key="16">
    <source>
        <dbReference type="Pfam" id="PF07687"/>
    </source>
</evidence>
<reference evidence="17 18" key="1">
    <citation type="journal article" date="2014" name="Int. J. Syst. Evol. Microbiol.">
        <title>Solimonas terrae sp. nov., isolated from soil.</title>
        <authorList>
            <person name="Kim S.J."/>
            <person name="Moon J.Y."/>
            <person name="Weon H.Y."/>
            <person name="Ahn J.H."/>
            <person name="Chen W.M."/>
            <person name="Kwon S.W."/>
        </authorList>
    </citation>
    <scope>NUCLEOTIDE SEQUENCE [LARGE SCALE GENOMIC DNA]</scope>
    <source>
        <strain evidence="17 18">KIS83-12</strain>
    </source>
</reference>
<dbReference type="PANTHER" id="PTHR43808:SF31">
    <property type="entry name" value="N-ACETYL-L-CITRULLINE DEACETYLASE"/>
    <property type="match status" value="1"/>
</dbReference>
<dbReference type="PROSITE" id="PS00759">
    <property type="entry name" value="ARGE_DAPE_CPG2_2"/>
    <property type="match status" value="1"/>
</dbReference>
<dbReference type="SUPFAM" id="SSF53187">
    <property type="entry name" value="Zn-dependent exopeptidases"/>
    <property type="match status" value="1"/>
</dbReference>
<dbReference type="UniPathway" id="UPA00034">
    <property type="reaction ID" value="UER00021"/>
</dbReference>
<comment type="cofactor">
    <cofactor evidence="15">
        <name>Zn(2+)</name>
        <dbReference type="ChEBI" id="CHEBI:29105"/>
    </cofactor>
    <cofactor evidence="15">
        <name>Co(2+)</name>
        <dbReference type="ChEBI" id="CHEBI:48828"/>
    </cofactor>
    <text evidence="15">Binds 2 Zn(2+) or Co(2+) ions per subunit.</text>
</comment>
<proteinExistence type="inferred from homology"/>
<dbReference type="CDD" id="cd03891">
    <property type="entry name" value="M20_DapE_proteobac"/>
    <property type="match status" value="1"/>
</dbReference>
<evidence type="ECO:0000256" key="1">
    <source>
        <dbReference type="ARBA" id="ARBA00005130"/>
    </source>
</evidence>
<evidence type="ECO:0000256" key="3">
    <source>
        <dbReference type="ARBA" id="ARBA00011738"/>
    </source>
</evidence>
<dbReference type="AlphaFoldDB" id="A0A6M2BMQ1"/>
<keyword evidence="7 15" id="KW-0479">Metal-binding</keyword>
<dbReference type="PANTHER" id="PTHR43808">
    <property type="entry name" value="ACETYLORNITHINE DEACETYLASE"/>
    <property type="match status" value="1"/>
</dbReference>
<dbReference type="GO" id="GO:0008270">
    <property type="term" value="F:zinc ion binding"/>
    <property type="evidence" value="ECO:0007669"/>
    <property type="project" value="UniProtKB-UniRule"/>
</dbReference>
<dbReference type="InterPro" id="IPR050072">
    <property type="entry name" value="Peptidase_M20A"/>
</dbReference>
<evidence type="ECO:0000256" key="6">
    <source>
        <dbReference type="ARBA" id="ARBA00022605"/>
    </source>
</evidence>
<evidence type="ECO:0000256" key="8">
    <source>
        <dbReference type="ARBA" id="ARBA00022801"/>
    </source>
</evidence>
<comment type="pathway">
    <text evidence="1 15">Amino-acid biosynthesis; L-lysine biosynthesis via DAP pathway; LL-2,6-diaminopimelate from (S)-tetrahydrodipicolinate (succinylase route): step 3/3.</text>
</comment>
<feature type="active site" evidence="15">
    <location>
        <position position="74"/>
    </location>
</feature>
<dbReference type="RefSeq" id="WP_166251085.1">
    <property type="nucleotide sequence ID" value="NZ_JAAMOW010000001.1"/>
</dbReference>
<dbReference type="GO" id="GO:0008777">
    <property type="term" value="F:acetylornithine deacetylase activity"/>
    <property type="evidence" value="ECO:0007669"/>
    <property type="project" value="TreeGrafter"/>
</dbReference>
<evidence type="ECO:0000256" key="7">
    <source>
        <dbReference type="ARBA" id="ARBA00022723"/>
    </source>
</evidence>
<feature type="active site" description="Proton acceptor" evidence="15">
    <location>
        <position position="138"/>
    </location>
</feature>
<keyword evidence="8 15" id="KW-0378">Hydrolase</keyword>
<dbReference type="GO" id="GO:0019877">
    <property type="term" value="P:diaminopimelate biosynthetic process"/>
    <property type="evidence" value="ECO:0007669"/>
    <property type="project" value="UniProtKB-UniRule"/>
</dbReference>
<dbReference type="Pfam" id="PF01546">
    <property type="entry name" value="Peptidase_M20"/>
    <property type="match status" value="1"/>
</dbReference>
<dbReference type="InterPro" id="IPR001261">
    <property type="entry name" value="ArgE/DapE_CS"/>
</dbReference>
<feature type="binding site" evidence="15">
    <location>
        <position position="167"/>
    </location>
    <ligand>
        <name>Zn(2+)</name>
        <dbReference type="ChEBI" id="CHEBI:29105"/>
        <label>1</label>
    </ligand>
</feature>
<comment type="catalytic activity">
    <reaction evidence="14 15">
        <text>N-succinyl-(2S,6S)-2,6-diaminopimelate + H2O = (2S,6S)-2,6-diaminopimelate + succinate</text>
        <dbReference type="Rhea" id="RHEA:22608"/>
        <dbReference type="ChEBI" id="CHEBI:15377"/>
        <dbReference type="ChEBI" id="CHEBI:30031"/>
        <dbReference type="ChEBI" id="CHEBI:57609"/>
        <dbReference type="ChEBI" id="CHEBI:58087"/>
        <dbReference type="EC" id="3.5.1.18"/>
    </reaction>
</comment>
<name>A0A6M2BMQ1_9GAMM</name>
<keyword evidence="9 15" id="KW-0862">Zinc</keyword>
<dbReference type="Proteomes" id="UP000472676">
    <property type="component" value="Unassembled WGS sequence"/>
</dbReference>
<dbReference type="GO" id="GO:0050897">
    <property type="term" value="F:cobalt ion binding"/>
    <property type="evidence" value="ECO:0007669"/>
    <property type="project" value="UniProtKB-UniRule"/>
</dbReference>
<evidence type="ECO:0000256" key="10">
    <source>
        <dbReference type="ARBA" id="ARBA00022915"/>
    </source>
</evidence>
<dbReference type="HAMAP" id="MF_01690">
    <property type="entry name" value="DapE"/>
    <property type="match status" value="1"/>
</dbReference>
<evidence type="ECO:0000256" key="11">
    <source>
        <dbReference type="ARBA" id="ARBA00023154"/>
    </source>
</evidence>
<dbReference type="InterPro" id="IPR011650">
    <property type="entry name" value="Peptidase_M20_dimer"/>
</dbReference>
<dbReference type="EC" id="3.5.1.18" evidence="4 15"/>
<dbReference type="NCBIfam" id="TIGR01246">
    <property type="entry name" value="dapE_proteo"/>
    <property type="match status" value="1"/>
</dbReference>
<evidence type="ECO:0000256" key="14">
    <source>
        <dbReference type="ARBA" id="ARBA00051301"/>
    </source>
</evidence>
<evidence type="ECO:0000256" key="12">
    <source>
        <dbReference type="ARBA" id="ARBA00023285"/>
    </source>
</evidence>
<feature type="domain" description="Peptidase M20 dimerisation" evidence="16">
    <location>
        <begin position="180"/>
        <end position="287"/>
    </location>
</feature>
<evidence type="ECO:0000313" key="17">
    <source>
        <dbReference type="EMBL" id="NGY03570.1"/>
    </source>
</evidence>
<keyword evidence="6 15" id="KW-0028">Amino-acid biosynthesis</keyword>
<dbReference type="InterPro" id="IPR002933">
    <property type="entry name" value="Peptidase_M20"/>
</dbReference>
<dbReference type="Gene3D" id="3.40.630.10">
    <property type="entry name" value="Zn peptidases"/>
    <property type="match status" value="2"/>
</dbReference>
<sequence>MADDAAPQAVLDLTCALIARRSLTPDDAGCCALIGERLAALGFALEWIDAGGVTNLWATCGSGAPLTILAGHTDVVPPGSRKDWLSDPFVPEIRDGMLYGRGAADMKSGLAAMVVAVERLLAQGEPRGTLAFLITSDEEGSALHGTRHVVEVLKARGLVPDYAIVGEATAAESLGDRITIGRRGSLGCNLRVFGKQGHVAYPEKADNPIHRLAPVLLELTTTVWDQGNMHFPPTSFQVSNLHAGTGANNVIPGDAELVFNFRFCTESTADDLKDLVHGILDRHGLRYEADWWLSGEPFLTREGALIKAAQAAVADVTGLTPALFTGGGTSDARFLAPWGAETIEIGPVNDSIHKINEHVLVADLDRLSRIYQGVLERLS</sequence>
<comment type="function">
    <text evidence="15">Catalyzes the hydrolysis of N-succinyl-L,L-diaminopimelic acid (SDAP), forming succinate and LL-2,6-diaminopimelate (DAP), an intermediate involved in the bacterial biosynthesis of lysine and meso-diaminopimelic acid, an essential component of bacterial cell walls.</text>
</comment>
<evidence type="ECO:0000256" key="13">
    <source>
        <dbReference type="ARBA" id="ARBA00031891"/>
    </source>
</evidence>
<evidence type="ECO:0000313" key="18">
    <source>
        <dbReference type="Proteomes" id="UP000472676"/>
    </source>
</evidence>
<accession>A0A6M2BMQ1</accession>
<protein>
    <recommendedName>
        <fullName evidence="5 15">Succinyl-diaminopimelate desuccinylase</fullName>
        <shortName evidence="15">SDAP desuccinylase</shortName>
        <ecNumber evidence="4 15">3.5.1.18</ecNumber>
    </recommendedName>
    <alternativeName>
        <fullName evidence="13 15">N-succinyl-LL-2,6-diaminoheptanedioate amidohydrolase</fullName>
    </alternativeName>
</protein>
<feature type="binding site" evidence="15">
    <location>
        <position position="72"/>
    </location>
    <ligand>
        <name>Zn(2+)</name>
        <dbReference type="ChEBI" id="CHEBI:29105"/>
        <label>1</label>
    </ligand>
</feature>
<dbReference type="GO" id="GO:0006526">
    <property type="term" value="P:L-arginine biosynthetic process"/>
    <property type="evidence" value="ECO:0007669"/>
    <property type="project" value="TreeGrafter"/>
</dbReference>
<comment type="subunit">
    <text evidence="3 15">Homodimer.</text>
</comment>
<dbReference type="GO" id="GO:0009089">
    <property type="term" value="P:lysine biosynthetic process via diaminopimelate"/>
    <property type="evidence" value="ECO:0007669"/>
    <property type="project" value="UniProtKB-UniRule"/>
</dbReference>
<evidence type="ECO:0000256" key="5">
    <source>
        <dbReference type="ARBA" id="ARBA00022391"/>
    </source>
</evidence>
<comment type="similarity">
    <text evidence="2 15">Belongs to the peptidase M20A family. DapE subfamily.</text>
</comment>
<feature type="binding site" evidence="15">
    <location>
        <position position="105"/>
    </location>
    <ligand>
        <name>Zn(2+)</name>
        <dbReference type="ChEBI" id="CHEBI:29105"/>
        <label>2</label>
    </ligand>
</feature>
<keyword evidence="18" id="KW-1185">Reference proteome</keyword>
<comment type="caution">
    <text evidence="17">The sequence shown here is derived from an EMBL/GenBank/DDBJ whole genome shotgun (WGS) entry which is preliminary data.</text>
</comment>
<dbReference type="InterPro" id="IPR005941">
    <property type="entry name" value="DapE_proteobac"/>
</dbReference>
<dbReference type="Pfam" id="PF07687">
    <property type="entry name" value="M20_dimer"/>
    <property type="match status" value="1"/>
</dbReference>
<feature type="binding site" evidence="15">
    <location>
        <position position="139"/>
    </location>
    <ligand>
        <name>Zn(2+)</name>
        <dbReference type="ChEBI" id="CHEBI:29105"/>
        <label>2</label>
    </ligand>
</feature>
<organism evidence="17 18">
    <name type="scientific">Solimonas terrae</name>
    <dbReference type="NCBI Taxonomy" id="1396819"/>
    <lineage>
        <taxon>Bacteria</taxon>
        <taxon>Pseudomonadati</taxon>
        <taxon>Pseudomonadota</taxon>
        <taxon>Gammaproteobacteria</taxon>
        <taxon>Nevskiales</taxon>
        <taxon>Nevskiaceae</taxon>
        <taxon>Solimonas</taxon>
    </lineage>
</organism>